<proteinExistence type="predicted"/>
<feature type="domain" description="PiggyBac transposable element-derived protein" evidence="1">
    <location>
        <begin position="39"/>
        <end position="123"/>
    </location>
</feature>
<protein>
    <submittedName>
        <fullName evidence="2">PiggyBac transposable element-derived protein 2-like</fullName>
    </submittedName>
</protein>
<name>A0A6P7GI74_DIAVI</name>
<dbReference type="InterPro" id="IPR029526">
    <property type="entry name" value="PGBD"/>
</dbReference>
<dbReference type="InParanoid" id="A0A6P7GI74"/>
<evidence type="ECO:0000259" key="1">
    <source>
        <dbReference type="Pfam" id="PF13843"/>
    </source>
</evidence>
<dbReference type="Pfam" id="PF13843">
    <property type="entry name" value="DDE_Tnp_1_7"/>
    <property type="match status" value="1"/>
</dbReference>
<dbReference type="PANTHER" id="PTHR47055">
    <property type="entry name" value="DDE_TNP_1_7 DOMAIN-CONTAINING PROTEIN"/>
    <property type="match status" value="1"/>
</dbReference>
<dbReference type="InterPro" id="IPR052638">
    <property type="entry name" value="PiggyBac_TE-derived"/>
</dbReference>
<sequence>MDFVNKKGLAAVLQRGLTVQEAIDIAFGEYERIDDSIEEVIYFDNLFTTFSLLSYLRLKGYRGTGTIRENRLPRSCPFLAKNDVLKQETGYYESAISKTDAVLVAKEVNNSVVCIASNRHSINTITNV</sequence>
<dbReference type="PANTHER" id="PTHR47055:SF3">
    <property type="entry name" value="PHORBOL-ESTER_DAG-TYPE DOMAIN-CONTAINING PROTEIN"/>
    <property type="match status" value="1"/>
</dbReference>
<organism evidence="2">
    <name type="scientific">Diabrotica virgifera virgifera</name>
    <name type="common">western corn rootworm</name>
    <dbReference type="NCBI Taxonomy" id="50390"/>
    <lineage>
        <taxon>Eukaryota</taxon>
        <taxon>Metazoa</taxon>
        <taxon>Ecdysozoa</taxon>
        <taxon>Arthropoda</taxon>
        <taxon>Hexapoda</taxon>
        <taxon>Insecta</taxon>
        <taxon>Pterygota</taxon>
        <taxon>Neoptera</taxon>
        <taxon>Endopterygota</taxon>
        <taxon>Coleoptera</taxon>
        <taxon>Polyphaga</taxon>
        <taxon>Cucujiformia</taxon>
        <taxon>Chrysomeloidea</taxon>
        <taxon>Chrysomelidae</taxon>
        <taxon>Galerucinae</taxon>
        <taxon>Diabroticina</taxon>
        <taxon>Diabroticites</taxon>
        <taxon>Diabrotica</taxon>
    </lineage>
</organism>
<dbReference type="AlphaFoldDB" id="A0A6P7GI74"/>
<dbReference type="GO" id="GO:0043565">
    <property type="term" value="F:sequence-specific DNA binding"/>
    <property type="evidence" value="ECO:0007669"/>
    <property type="project" value="TreeGrafter"/>
</dbReference>
<dbReference type="RefSeq" id="XP_028149591.1">
    <property type="nucleotide sequence ID" value="XM_028293790.1"/>
</dbReference>
<accession>A0A6P7GI74</accession>
<reference evidence="2" key="1">
    <citation type="submission" date="2025-08" db="UniProtKB">
        <authorList>
            <consortium name="RefSeq"/>
        </authorList>
    </citation>
    <scope>IDENTIFICATION</scope>
    <source>
        <tissue evidence="2">Whole insect</tissue>
    </source>
</reference>
<gene>
    <name evidence="2" type="primary">LOC114342982</name>
</gene>
<evidence type="ECO:0000313" key="2">
    <source>
        <dbReference type="RefSeq" id="XP_028149591.1"/>
    </source>
</evidence>